<keyword evidence="9" id="KW-1185">Reference proteome</keyword>
<feature type="transmembrane region" description="Helical" evidence="7">
    <location>
        <begin position="128"/>
        <end position="149"/>
    </location>
</feature>
<comment type="caution">
    <text evidence="7">Lacks conserved residue(s) required for the propagation of feature annotation.</text>
</comment>
<dbReference type="NCBIfam" id="TIGR00427">
    <property type="entry name" value="NAAT family transporter"/>
    <property type="match status" value="1"/>
</dbReference>
<evidence type="ECO:0000256" key="1">
    <source>
        <dbReference type="ARBA" id="ARBA00004651"/>
    </source>
</evidence>
<keyword evidence="6 7" id="KW-0472">Membrane</keyword>
<dbReference type="InterPro" id="IPR002771">
    <property type="entry name" value="Multi_antbiot-R_MarC"/>
</dbReference>
<evidence type="ECO:0000256" key="3">
    <source>
        <dbReference type="ARBA" id="ARBA00022475"/>
    </source>
</evidence>
<sequence>MDFVSFLIDQNSSLGASMSYLFNTFVSVFVMVDPLAAIPVYLLLTERFTPSDIKKTRRKAIIVASSILLVFAVTGMGVLNLFGISISALRIAGGILLLKFALEHMMGSSEKIKHEEEDESLHKDDISIVPLAMPLLAGPGAISTIVVQSTKANNVLYFCLLIIAILLVMWVSALILKSSQYLFRLLGKTGLNLMGRLVGILIAAIAIEFVITGLRDSFPGLWK</sequence>
<gene>
    <name evidence="8" type="ORF">DCC88_08355</name>
</gene>
<evidence type="ECO:0000313" key="9">
    <source>
        <dbReference type="Proteomes" id="UP000253934"/>
    </source>
</evidence>
<keyword evidence="3" id="KW-1003">Cell membrane</keyword>
<dbReference type="Proteomes" id="UP000253934">
    <property type="component" value="Unassembled WGS sequence"/>
</dbReference>
<evidence type="ECO:0000256" key="4">
    <source>
        <dbReference type="ARBA" id="ARBA00022692"/>
    </source>
</evidence>
<proteinExistence type="inferred from homology"/>
<dbReference type="PANTHER" id="PTHR33508">
    <property type="entry name" value="UPF0056 MEMBRANE PROTEIN YHCE"/>
    <property type="match status" value="1"/>
</dbReference>
<protein>
    <recommendedName>
        <fullName evidence="7">UPF0056 membrane protein</fullName>
    </recommendedName>
</protein>
<evidence type="ECO:0000256" key="7">
    <source>
        <dbReference type="RuleBase" id="RU362048"/>
    </source>
</evidence>
<dbReference type="EMBL" id="QOVW01000075">
    <property type="protein sequence ID" value="RDB35777.1"/>
    <property type="molecule type" value="Genomic_DNA"/>
</dbReference>
<comment type="caution">
    <text evidence="8">The sequence shown here is derived from an EMBL/GenBank/DDBJ whole genome shotgun (WGS) entry which is preliminary data.</text>
</comment>
<dbReference type="GO" id="GO:0005886">
    <property type="term" value="C:plasma membrane"/>
    <property type="evidence" value="ECO:0007669"/>
    <property type="project" value="UniProtKB-SubCell"/>
</dbReference>
<evidence type="ECO:0000256" key="6">
    <source>
        <dbReference type="ARBA" id="ARBA00023136"/>
    </source>
</evidence>
<accession>A0A369KSG8</accession>
<dbReference type="Pfam" id="PF01914">
    <property type="entry name" value="MarC"/>
    <property type="match status" value="1"/>
</dbReference>
<dbReference type="PANTHER" id="PTHR33508:SF1">
    <property type="entry name" value="UPF0056 MEMBRANE PROTEIN YHCE"/>
    <property type="match status" value="1"/>
</dbReference>
<feature type="transmembrane region" description="Helical" evidence="7">
    <location>
        <begin position="197"/>
        <end position="214"/>
    </location>
</feature>
<organism evidence="8 9">
    <name type="scientific">Spirobacillus cienkowskii</name>
    <dbReference type="NCBI Taxonomy" id="495820"/>
    <lineage>
        <taxon>Bacteria</taxon>
        <taxon>Pseudomonadati</taxon>
        <taxon>Bdellovibrionota</taxon>
        <taxon>Oligoflexia</taxon>
        <taxon>Silvanigrellales</taxon>
        <taxon>Spirobacillus</taxon>
    </lineage>
</organism>
<feature type="transmembrane region" description="Helical" evidence="7">
    <location>
        <begin position="60"/>
        <end position="82"/>
    </location>
</feature>
<name>A0A369KSG8_9BACT</name>
<keyword evidence="4 7" id="KW-0812">Transmembrane</keyword>
<dbReference type="AlphaFoldDB" id="A0A369KSG8"/>
<keyword evidence="5 7" id="KW-1133">Transmembrane helix</keyword>
<comment type="similarity">
    <text evidence="2 7">Belongs to the UPF0056 (MarC) family.</text>
</comment>
<evidence type="ECO:0000313" key="8">
    <source>
        <dbReference type="EMBL" id="RDB35777.1"/>
    </source>
</evidence>
<feature type="transmembrane region" description="Helical" evidence="7">
    <location>
        <begin position="155"/>
        <end position="176"/>
    </location>
</feature>
<feature type="transmembrane region" description="Helical" evidence="7">
    <location>
        <begin position="20"/>
        <end position="44"/>
    </location>
</feature>
<evidence type="ECO:0000256" key="5">
    <source>
        <dbReference type="ARBA" id="ARBA00022989"/>
    </source>
</evidence>
<comment type="subcellular location">
    <subcellularLocation>
        <location evidence="1 7">Cell membrane</location>
        <topology evidence="1 7">Multi-pass membrane protein</topology>
    </subcellularLocation>
</comment>
<evidence type="ECO:0000256" key="2">
    <source>
        <dbReference type="ARBA" id="ARBA00009784"/>
    </source>
</evidence>
<reference evidence="8" key="1">
    <citation type="submission" date="2018-04" db="EMBL/GenBank/DDBJ databases">
        <title>Draft genome sequence of the Candidatus Spirobacillus cienkowskii, a pathogen of freshwater Daphnia species, reconstructed from hemolymph metagenomic reads.</title>
        <authorList>
            <person name="Bresciani L."/>
            <person name="Lemos L.N."/>
            <person name="Wale N."/>
            <person name="Lin J.Y."/>
            <person name="Fernandes G.R."/>
            <person name="Duffy M.A."/>
            <person name="Rodrigues J.M."/>
        </authorList>
    </citation>
    <scope>NUCLEOTIDE SEQUENCE [LARGE SCALE GENOMIC DNA]</scope>
    <source>
        <strain evidence="8">Binning01</strain>
    </source>
</reference>